<gene>
    <name evidence="1" type="ORF">KK1_024801</name>
</gene>
<organism evidence="1 2">
    <name type="scientific">Cajanus cajan</name>
    <name type="common">Pigeon pea</name>
    <name type="synonym">Cajanus indicus</name>
    <dbReference type="NCBI Taxonomy" id="3821"/>
    <lineage>
        <taxon>Eukaryota</taxon>
        <taxon>Viridiplantae</taxon>
        <taxon>Streptophyta</taxon>
        <taxon>Embryophyta</taxon>
        <taxon>Tracheophyta</taxon>
        <taxon>Spermatophyta</taxon>
        <taxon>Magnoliopsida</taxon>
        <taxon>eudicotyledons</taxon>
        <taxon>Gunneridae</taxon>
        <taxon>Pentapetalae</taxon>
        <taxon>rosids</taxon>
        <taxon>fabids</taxon>
        <taxon>Fabales</taxon>
        <taxon>Fabaceae</taxon>
        <taxon>Papilionoideae</taxon>
        <taxon>50 kb inversion clade</taxon>
        <taxon>NPAAA clade</taxon>
        <taxon>indigoferoid/millettioid clade</taxon>
        <taxon>Phaseoleae</taxon>
        <taxon>Cajanus</taxon>
    </lineage>
</organism>
<name>A0A151SEE4_CAJCA</name>
<proteinExistence type="predicted"/>
<keyword evidence="2" id="KW-1185">Reference proteome</keyword>
<reference evidence="1" key="1">
    <citation type="journal article" date="2012" name="Nat. Biotechnol.">
        <title>Draft genome sequence of pigeonpea (Cajanus cajan), an orphan legume crop of resource-poor farmers.</title>
        <authorList>
            <person name="Varshney R.K."/>
            <person name="Chen W."/>
            <person name="Li Y."/>
            <person name="Bharti A.K."/>
            <person name="Saxena R.K."/>
            <person name="Schlueter J.A."/>
            <person name="Donoghue M.T."/>
            <person name="Azam S."/>
            <person name="Fan G."/>
            <person name="Whaley A.M."/>
            <person name="Farmer A.D."/>
            <person name="Sheridan J."/>
            <person name="Iwata A."/>
            <person name="Tuteja R."/>
            <person name="Penmetsa R.V."/>
            <person name="Wu W."/>
            <person name="Upadhyaya H.D."/>
            <person name="Yang S.P."/>
            <person name="Shah T."/>
            <person name="Saxena K.B."/>
            <person name="Michael T."/>
            <person name="McCombie W.R."/>
            <person name="Yang B."/>
            <person name="Zhang G."/>
            <person name="Yang H."/>
            <person name="Wang J."/>
            <person name="Spillane C."/>
            <person name="Cook D.R."/>
            <person name="May G.D."/>
            <person name="Xu X."/>
            <person name="Jackson S.A."/>
        </authorList>
    </citation>
    <scope>NUCLEOTIDE SEQUENCE [LARGE SCALE GENOMIC DNA]</scope>
</reference>
<dbReference type="Proteomes" id="UP000075243">
    <property type="component" value="Unassembled WGS sequence"/>
</dbReference>
<dbReference type="AlphaFoldDB" id="A0A151SEE4"/>
<accession>A0A151SEE4</accession>
<evidence type="ECO:0008006" key="3">
    <source>
        <dbReference type="Google" id="ProtNLM"/>
    </source>
</evidence>
<evidence type="ECO:0000313" key="2">
    <source>
        <dbReference type="Proteomes" id="UP000075243"/>
    </source>
</evidence>
<dbReference type="PANTHER" id="PTHR34222">
    <property type="entry name" value="GAG_PRE-INTEGRS DOMAIN-CONTAINING PROTEIN"/>
    <property type="match status" value="1"/>
</dbReference>
<dbReference type="EMBL" id="KQ483415">
    <property type="protein sequence ID" value="KYP53176.1"/>
    <property type="molecule type" value="Genomic_DNA"/>
</dbReference>
<protein>
    <recommendedName>
        <fullName evidence="3">Retrotransposon gag domain-containing protein</fullName>
    </recommendedName>
</protein>
<evidence type="ECO:0000313" key="1">
    <source>
        <dbReference type="EMBL" id="KYP53176.1"/>
    </source>
</evidence>
<dbReference type="Gramene" id="C.cajan_24128.t">
    <property type="protein sequence ID" value="C.cajan_24128.t.cds1"/>
    <property type="gene ID" value="C.cajan_24128"/>
</dbReference>
<dbReference type="PANTHER" id="PTHR34222:SF33">
    <property type="entry name" value="RETROTRANSPOSON GAG DOMAIN-CONTAINING PROTEIN"/>
    <property type="match status" value="1"/>
</dbReference>
<sequence length="129" mass="14686">MEKEPELSVSNFYIKFKSLYDELDELQPLPECTCGASKKIAQREEDQHVHLFLGGLGSEQYAHVKTTILNSKPLPSLRRIYNLITREESHLTVDKERNVKTETKLFSIPTLVDKNGKITKGLGVITVEK</sequence>